<dbReference type="EMBL" id="CALNXI010001429">
    <property type="protein sequence ID" value="CAH3168738.1"/>
    <property type="molecule type" value="Genomic_DNA"/>
</dbReference>
<dbReference type="Proteomes" id="UP001159427">
    <property type="component" value="Unassembled WGS sequence"/>
</dbReference>
<gene>
    <name evidence="1" type="ORF">PEVE_00006609</name>
</gene>
<evidence type="ECO:0000313" key="2">
    <source>
        <dbReference type="Proteomes" id="UP001159427"/>
    </source>
</evidence>
<evidence type="ECO:0000313" key="1">
    <source>
        <dbReference type="EMBL" id="CAH3168738.1"/>
    </source>
</evidence>
<feature type="non-terminal residue" evidence="1">
    <location>
        <position position="122"/>
    </location>
</feature>
<sequence>NPRQPWILPGFRIPGTGSQSLIVRLGFLIPILSRILDSLSCIPDSKAKDFGFYKKNFFGFEIPREKISQIPESRVPYIDQCKLIDLSKGTIKKISPRLHGTDAKKRRENLLINTLLTSLWDF</sequence>
<accession>A0ABN8QQ89</accession>
<organism evidence="1 2">
    <name type="scientific">Porites evermanni</name>
    <dbReference type="NCBI Taxonomy" id="104178"/>
    <lineage>
        <taxon>Eukaryota</taxon>
        <taxon>Metazoa</taxon>
        <taxon>Cnidaria</taxon>
        <taxon>Anthozoa</taxon>
        <taxon>Hexacorallia</taxon>
        <taxon>Scleractinia</taxon>
        <taxon>Fungiina</taxon>
        <taxon>Poritidae</taxon>
        <taxon>Porites</taxon>
    </lineage>
</organism>
<proteinExistence type="predicted"/>
<protein>
    <submittedName>
        <fullName evidence="1">Uncharacterized protein</fullName>
    </submittedName>
</protein>
<name>A0ABN8QQ89_9CNID</name>
<reference evidence="1 2" key="1">
    <citation type="submission" date="2022-05" db="EMBL/GenBank/DDBJ databases">
        <authorList>
            <consortium name="Genoscope - CEA"/>
            <person name="William W."/>
        </authorList>
    </citation>
    <scope>NUCLEOTIDE SEQUENCE [LARGE SCALE GENOMIC DNA]</scope>
</reference>
<feature type="non-terminal residue" evidence="1">
    <location>
        <position position="1"/>
    </location>
</feature>
<comment type="caution">
    <text evidence="1">The sequence shown here is derived from an EMBL/GenBank/DDBJ whole genome shotgun (WGS) entry which is preliminary data.</text>
</comment>
<keyword evidence="2" id="KW-1185">Reference proteome</keyword>